<accession>A0A8S5T327</accession>
<reference evidence="1" key="1">
    <citation type="journal article" date="2021" name="Proc. Natl. Acad. Sci. U.S.A.">
        <title>A Catalog of Tens of Thousands of Viruses from Human Metagenomes Reveals Hidden Associations with Chronic Diseases.</title>
        <authorList>
            <person name="Tisza M.J."/>
            <person name="Buck C.B."/>
        </authorList>
    </citation>
    <scope>NUCLEOTIDE SEQUENCE</scope>
    <source>
        <strain evidence="1">Ct31P9</strain>
    </source>
</reference>
<name>A0A8S5T327_9CAUD</name>
<evidence type="ECO:0000313" key="1">
    <source>
        <dbReference type="EMBL" id="DAF57733.1"/>
    </source>
</evidence>
<organism evidence="1">
    <name type="scientific">Myoviridae sp. ct31P9</name>
    <dbReference type="NCBI Taxonomy" id="2827657"/>
    <lineage>
        <taxon>Viruses</taxon>
        <taxon>Duplodnaviria</taxon>
        <taxon>Heunggongvirae</taxon>
        <taxon>Uroviricota</taxon>
        <taxon>Caudoviricetes</taxon>
    </lineage>
</organism>
<sequence length="230" mass="25587">MYLDRMEIPIPPAEMTTTIAGKNETIDLIGKGEVNIIKPPGLTEVSFKFMLPNSNYPFNQSTLFKGRKAKYYLDELEKLKKKGVIQFIMVRMSPKGSMLGMNNMKCTLEDWTLEDSADEGFDMYANIKLKKWKDWGAKRIEVTTDENGKATGTVQGDRPTTGKEVPKSVKSGFGATLQQVVRTQLGNPDNLFAIAALNKIAVPALLTYGQLIKLKDESLAEKVQNGGRMT</sequence>
<protein>
    <submittedName>
        <fullName evidence="1">Tail assembly protein</fullName>
    </submittedName>
</protein>
<dbReference type="EMBL" id="BK032738">
    <property type="protein sequence ID" value="DAF57733.1"/>
    <property type="molecule type" value="Genomic_DNA"/>
</dbReference>
<proteinExistence type="predicted"/>